<evidence type="ECO:0000313" key="1">
    <source>
        <dbReference type="EMBL" id="GGG04235.1"/>
    </source>
</evidence>
<protein>
    <submittedName>
        <fullName evidence="1">Uncharacterized protein</fullName>
    </submittedName>
</protein>
<gene>
    <name evidence="1" type="ORF">GCM10010916_21580</name>
</gene>
<accession>A0A917FV68</accession>
<dbReference type="Gene3D" id="3.30.565.10">
    <property type="entry name" value="Histidine kinase-like ATPase, C-terminal domain"/>
    <property type="match status" value="1"/>
</dbReference>
<name>A0A917FV68_9BACL</name>
<dbReference type="Proteomes" id="UP000644756">
    <property type="component" value="Unassembled WGS sequence"/>
</dbReference>
<sequence>MKFESFDPLQAKQVVSSDVATRSLKREISNILSSYVGWYDPFAELIQNSLDSVEERSQLEKGEYTPSIWVTINIQENYLIVTDNGVGLDETKFKSFLAPDFSFKSGKTRGHKGVGATYLAYGFNFMQICSKTEDFMAVGKMVDARKWLADENPSGNPQVKYDENGAIDPVFQDIDKGVSIYLKFDKYTHPKELGWIKADTADSWMKILSVKTGLGAFFNNQNINVVLSVINKNGKVETVNQKGIEYLWPQKIVRKAASFKQIELKRKELFDKGKDPYKLPSTLKDLDVFYEMWTTNELIDLLVISDEDELDVCNKFSPTVYFGYAYSLKVWNSFNESLNIRGNSKILYGGIQIAANNMPQGELIQIPLNRNIGRQNQVHMVIHFDNCSADLGRKGFQNEIVEFAKEISKRLIDGPLQKVKYCLKTNTGISPDLMREKEVEDWKEEMSVYEKEHPLQLISDHFFLPLRKISITSIPTREQDVIALFNQMVAGGVIRGVRIMSTNERLTYDGLYKIVIEEPAENHKYDEYINPLGVLKENVESISTLPFVSKPKILEYKFSLDGLIENIQDGSKNSNDIGLVIVWETGESYIGNYKITSLLDENNLSLRQYHGLTHIMTNLTTGQREMDLIVLSELIDFLNNPGETQQMQIEKYED</sequence>
<organism evidence="1 2">
    <name type="scientific">Paenibacillus abyssi</name>
    <dbReference type="NCBI Taxonomy" id="1340531"/>
    <lineage>
        <taxon>Bacteria</taxon>
        <taxon>Bacillati</taxon>
        <taxon>Bacillota</taxon>
        <taxon>Bacilli</taxon>
        <taxon>Bacillales</taxon>
        <taxon>Paenibacillaceae</taxon>
        <taxon>Paenibacillus</taxon>
    </lineage>
</organism>
<dbReference type="AlphaFoldDB" id="A0A917FV68"/>
<dbReference type="EMBL" id="BMGR01000006">
    <property type="protein sequence ID" value="GGG04235.1"/>
    <property type="molecule type" value="Genomic_DNA"/>
</dbReference>
<dbReference type="SUPFAM" id="SSF55874">
    <property type="entry name" value="ATPase domain of HSP90 chaperone/DNA topoisomerase II/histidine kinase"/>
    <property type="match status" value="1"/>
</dbReference>
<dbReference type="InterPro" id="IPR036890">
    <property type="entry name" value="HATPase_C_sf"/>
</dbReference>
<reference evidence="1" key="1">
    <citation type="journal article" date="2014" name="Int. J. Syst. Evol. Microbiol.">
        <title>Complete genome sequence of Corynebacterium casei LMG S-19264T (=DSM 44701T), isolated from a smear-ripened cheese.</title>
        <authorList>
            <consortium name="US DOE Joint Genome Institute (JGI-PGF)"/>
            <person name="Walter F."/>
            <person name="Albersmeier A."/>
            <person name="Kalinowski J."/>
            <person name="Ruckert C."/>
        </authorList>
    </citation>
    <scope>NUCLEOTIDE SEQUENCE</scope>
    <source>
        <strain evidence="1">CGMCC 1.12987</strain>
    </source>
</reference>
<evidence type="ECO:0000313" key="2">
    <source>
        <dbReference type="Proteomes" id="UP000644756"/>
    </source>
</evidence>
<proteinExistence type="predicted"/>
<keyword evidence="2" id="KW-1185">Reference proteome</keyword>
<comment type="caution">
    <text evidence="1">The sequence shown here is derived from an EMBL/GenBank/DDBJ whole genome shotgun (WGS) entry which is preliminary data.</text>
</comment>
<reference evidence="1" key="2">
    <citation type="submission" date="2020-09" db="EMBL/GenBank/DDBJ databases">
        <authorList>
            <person name="Sun Q."/>
            <person name="Zhou Y."/>
        </authorList>
    </citation>
    <scope>NUCLEOTIDE SEQUENCE</scope>
    <source>
        <strain evidence="1">CGMCC 1.12987</strain>
    </source>
</reference>